<comment type="subcellular location">
    <subcellularLocation>
        <location evidence="1">Secreted</location>
    </subcellularLocation>
</comment>
<dbReference type="Proteomes" id="UP001209878">
    <property type="component" value="Unassembled WGS sequence"/>
</dbReference>
<keyword evidence="9" id="KW-1185">Reference proteome</keyword>
<dbReference type="CDD" id="cd00062">
    <property type="entry name" value="FN2"/>
    <property type="match status" value="1"/>
</dbReference>
<dbReference type="SMART" id="SM00059">
    <property type="entry name" value="FN2"/>
    <property type="match status" value="1"/>
</dbReference>
<dbReference type="EMBL" id="JAODUO010002267">
    <property type="protein sequence ID" value="KAK2153709.1"/>
    <property type="molecule type" value="Genomic_DNA"/>
</dbReference>
<dbReference type="GO" id="GO:0008201">
    <property type="term" value="F:heparin binding"/>
    <property type="evidence" value="ECO:0007669"/>
    <property type="project" value="TreeGrafter"/>
</dbReference>
<protein>
    <recommendedName>
        <fullName evidence="7">Fibronectin type-II domain-containing protein</fullName>
    </recommendedName>
</protein>
<dbReference type="InterPro" id="IPR036943">
    <property type="entry name" value="FN_type2_sf"/>
</dbReference>
<name>A0AAD9JIB6_RIDPI</name>
<accession>A0AAD9JIB6</accession>
<dbReference type="SUPFAM" id="SSF57440">
    <property type="entry name" value="Kringle-like"/>
    <property type="match status" value="1"/>
</dbReference>
<dbReference type="InterPro" id="IPR013806">
    <property type="entry name" value="Kringle-like"/>
</dbReference>
<comment type="caution">
    <text evidence="6">Lacks conserved residue(s) required for the propagation of feature annotation.</text>
</comment>
<dbReference type="GO" id="GO:0009986">
    <property type="term" value="C:cell surface"/>
    <property type="evidence" value="ECO:0007669"/>
    <property type="project" value="TreeGrafter"/>
</dbReference>
<dbReference type="PANTHER" id="PTHR22918">
    <property type="entry name" value="SEMINAL PLASMA PROTEIN"/>
    <property type="match status" value="1"/>
</dbReference>
<dbReference type="Gene3D" id="2.10.10.10">
    <property type="entry name" value="Fibronectin, type II, collagen-binding"/>
    <property type="match status" value="1"/>
</dbReference>
<dbReference type="InterPro" id="IPR000562">
    <property type="entry name" value="FN_type2_dom"/>
</dbReference>
<evidence type="ECO:0000256" key="6">
    <source>
        <dbReference type="PROSITE-ProRule" id="PRU00479"/>
    </source>
</evidence>
<gene>
    <name evidence="8" type="ORF">NP493_2269g00007</name>
</gene>
<comment type="similarity">
    <text evidence="2">Belongs to the seminal plasma protein family.</text>
</comment>
<reference evidence="8" key="1">
    <citation type="journal article" date="2023" name="Mol. Biol. Evol.">
        <title>Third-Generation Sequencing Reveals the Adaptive Role of the Epigenome in Three Deep-Sea Polychaetes.</title>
        <authorList>
            <person name="Perez M."/>
            <person name="Aroh O."/>
            <person name="Sun Y."/>
            <person name="Lan Y."/>
            <person name="Juniper S.K."/>
            <person name="Young C.R."/>
            <person name="Angers B."/>
            <person name="Qian P.Y."/>
        </authorList>
    </citation>
    <scope>NUCLEOTIDE SEQUENCE</scope>
    <source>
        <strain evidence="8">R07B-5</strain>
    </source>
</reference>
<organism evidence="8 9">
    <name type="scientific">Ridgeia piscesae</name>
    <name type="common">Tubeworm</name>
    <dbReference type="NCBI Taxonomy" id="27915"/>
    <lineage>
        <taxon>Eukaryota</taxon>
        <taxon>Metazoa</taxon>
        <taxon>Spiralia</taxon>
        <taxon>Lophotrochozoa</taxon>
        <taxon>Annelida</taxon>
        <taxon>Polychaeta</taxon>
        <taxon>Sedentaria</taxon>
        <taxon>Canalipalpata</taxon>
        <taxon>Sabellida</taxon>
        <taxon>Siboglinidae</taxon>
        <taxon>Ridgeia</taxon>
    </lineage>
</organism>
<evidence type="ECO:0000256" key="2">
    <source>
        <dbReference type="ARBA" id="ARBA00010011"/>
    </source>
</evidence>
<evidence type="ECO:0000256" key="4">
    <source>
        <dbReference type="ARBA" id="ARBA00022737"/>
    </source>
</evidence>
<evidence type="ECO:0000259" key="7">
    <source>
        <dbReference type="PROSITE" id="PS51092"/>
    </source>
</evidence>
<evidence type="ECO:0000313" key="8">
    <source>
        <dbReference type="EMBL" id="KAK2153709.1"/>
    </source>
</evidence>
<evidence type="ECO:0000256" key="1">
    <source>
        <dbReference type="ARBA" id="ARBA00004613"/>
    </source>
</evidence>
<keyword evidence="5" id="KW-1015">Disulfide bond</keyword>
<feature type="domain" description="Fibronectin type-II" evidence="7">
    <location>
        <begin position="10"/>
        <end position="56"/>
    </location>
</feature>
<evidence type="ECO:0000256" key="5">
    <source>
        <dbReference type="ARBA" id="ARBA00023157"/>
    </source>
</evidence>
<keyword evidence="3" id="KW-0964">Secreted</keyword>
<dbReference type="GO" id="GO:0005576">
    <property type="term" value="C:extracellular region"/>
    <property type="evidence" value="ECO:0007669"/>
    <property type="project" value="UniProtKB-SubCell"/>
</dbReference>
<dbReference type="PROSITE" id="PS51092">
    <property type="entry name" value="FN2_2"/>
    <property type="match status" value="1"/>
</dbReference>
<dbReference type="Pfam" id="PF00040">
    <property type="entry name" value="fn2"/>
    <property type="match status" value="1"/>
</dbReference>
<dbReference type="AlphaFoldDB" id="A0AAD9JIB6"/>
<dbReference type="InterPro" id="IPR051666">
    <property type="entry name" value="SP_Capacitation_Regulator"/>
</dbReference>
<evidence type="ECO:0000313" key="9">
    <source>
        <dbReference type="Proteomes" id="UP001209878"/>
    </source>
</evidence>
<dbReference type="PRINTS" id="PR00013">
    <property type="entry name" value="FNTYPEII"/>
</dbReference>
<dbReference type="PANTHER" id="PTHR22918:SF1">
    <property type="entry name" value="FIBRONECTIN TYPE-II DOMAIN-CONTAINING PROTEIN"/>
    <property type="match status" value="1"/>
</dbReference>
<comment type="caution">
    <text evidence="8">The sequence shown here is derived from an EMBL/GenBank/DDBJ whole genome shotgun (WGS) entry which is preliminary data.</text>
</comment>
<evidence type="ECO:0000256" key="3">
    <source>
        <dbReference type="ARBA" id="ARBA00022525"/>
    </source>
</evidence>
<keyword evidence="4" id="KW-0677">Repeat</keyword>
<sequence>MWTKVNVGNSKGARCVFPFIYKGVVYKTCTTKDAKFAWCATTSNFGVDLTWGECTTMRQLQTENDEKDAKFIDARTDDRYQFSCIEDIIVGEHPLDQIKSSERVGTLEDILKKVPLNK</sequence>
<proteinExistence type="inferred from homology"/>